<feature type="transmembrane region" description="Helical" evidence="6">
    <location>
        <begin position="216"/>
        <end position="234"/>
    </location>
</feature>
<organism evidence="8">
    <name type="scientific">Absidia glauca</name>
    <name type="common">Pin mould</name>
    <dbReference type="NCBI Taxonomy" id="4829"/>
    <lineage>
        <taxon>Eukaryota</taxon>
        <taxon>Fungi</taxon>
        <taxon>Fungi incertae sedis</taxon>
        <taxon>Mucoromycota</taxon>
        <taxon>Mucoromycotina</taxon>
        <taxon>Mucoromycetes</taxon>
        <taxon>Mucorales</taxon>
        <taxon>Cunninghamellaceae</taxon>
        <taxon>Absidia</taxon>
    </lineage>
</organism>
<gene>
    <name evidence="8" type="primary">ABSGL_10280.1 scaffold 11921</name>
</gene>
<dbReference type="STRING" id="4829.A0A163JRL6"/>
<evidence type="ECO:0000313" key="8">
    <source>
        <dbReference type="EMBL" id="SAM04416.1"/>
    </source>
</evidence>
<dbReference type="Pfam" id="PF00916">
    <property type="entry name" value="Sulfate_transp"/>
    <property type="match status" value="1"/>
</dbReference>
<dbReference type="InterPro" id="IPR002645">
    <property type="entry name" value="STAS_dom"/>
</dbReference>
<dbReference type="InterPro" id="IPR011547">
    <property type="entry name" value="SLC26A/SulP_dom"/>
</dbReference>
<feature type="domain" description="STAS" evidence="7">
    <location>
        <begin position="518"/>
        <end position="637"/>
    </location>
</feature>
<evidence type="ECO:0000256" key="5">
    <source>
        <dbReference type="SAM" id="MobiDB-lite"/>
    </source>
</evidence>
<evidence type="ECO:0000313" key="9">
    <source>
        <dbReference type="Proteomes" id="UP000078561"/>
    </source>
</evidence>
<feature type="transmembrane region" description="Helical" evidence="6">
    <location>
        <begin position="58"/>
        <end position="78"/>
    </location>
</feature>
<feature type="transmembrane region" description="Helical" evidence="6">
    <location>
        <begin position="254"/>
        <end position="274"/>
    </location>
</feature>
<dbReference type="CDD" id="cd07042">
    <property type="entry name" value="STAS_SulP_like_sulfate_transporter"/>
    <property type="match status" value="1"/>
</dbReference>
<dbReference type="GO" id="GO:0016020">
    <property type="term" value="C:membrane"/>
    <property type="evidence" value="ECO:0007669"/>
    <property type="project" value="UniProtKB-SubCell"/>
</dbReference>
<reference evidence="8" key="1">
    <citation type="submission" date="2016-04" db="EMBL/GenBank/DDBJ databases">
        <authorList>
            <person name="Evans L.H."/>
            <person name="Alamgir A."/>
            <person name="Owens N."/>
            <person name="Weber N.D."/>
            <person name="Virtaneva K."/>
            <person name="Barbian K."/>
            <person name="Babar A."/>
            <person name="Rosenke K."/>
        </authorList>
    </citation>
    <scope>NUCLEOTIDE SEQUENCE [LARGE SCALE GENOMIC DNA]</scope>
    <source>
        <strain evidence="8">CBS 101.48</strain>
    </source>
</reference>
<feature type="transmembrane region" description="Helical" evidence="6">
    <location>
        <begin position="163"/>
        <end position="182"/>
    </location>
</feature>
<dbReference type="PANTHER" id="PTHR11814">
    <property type="entry name" value="SULFATE TRANSPORTER"/>
    <property type="match status" value="1"/>
</dbReference>
<dbReference type="OrthoDB" id="288203at2759"/>
<evidence type="ECO:0000256" key="3">
    <source>
        <dbReference type="ARBA" id="ARBA00022989"/>
    </source>
</evidence>
<keyword evidence="9" id="KW-1185">Reference proteome</keyword>
<dbReference type="NCBIfam" id="TIGR00815">
    <property type="entry name" value="sulP"/>
    <property type="match status" value="1"/>
</dbReference>
<evidence type="ECO:0000256" key="6">
    <source>
        <dbReference type="SAM" id="Phobius"/>
    </source>
</evidence>
<feature type="transmembrane region" description="Helical" evidence="6">
    <location>
        <begin position="375"/>
        <end position="394"/>
    </location>
</feature>
<feature type="transmembrane region" description="Helical" evidence="6">
    <location>
        <begin position="108"/>
        <end position="125"/>
    </location>
</feature>
<dbReference type="Gene3D" id="3.30.750.24">
    <property type="entry name" value="STAS domain"/>
    <property type="match status" value="1"/>
</dbReference>
<feature type="transmembrane region" description="Helical" evidence="6">
    <location>
        <begin position="85"/>
        <end position="102"/>
    </location>
</feature>
<keyword evidence="4 6" id="KW-0472">Membrane</keyword>
<evidence type="ECO:0000256" key="2">
    <source>
        <dbReference type="ARBA" id="ARBA00022692"/>
    </source>
</evidence>
<keyword evidence="3 6" id="KW-1133">Transmembrane helix</keyword>
<accession>A0A163JRL6</accession>
<dbReference type="InterPro" id="IPR001902">
    <property type="entry name" value="SLC26A/SulP_fam"/>
</dbReference>
<dbReference type="SUPFAM" id="SSF52091">
    <property type="entry name" value="SpoIIaa-like"/>
    <property type="match status" value="1"/>
</dbReference>
<dbReference type="Pfam" id="PF01740">
    <property type="entry name" value="STAS"/>
    <property type="match status" value="1"/>
</dbReference>
<feature type="transmembrane region" description="Helical" evidence="6">
    <location>
        <begin position="454"/>
        <end position="471"/>
    </location>
</feature>
<keyword evidence="2 6" id="KW-0812">Transmembrane</keyword>
<dbReference type="InParanoid" id="A0A163JRL6"/>
<feature type="transmembrane region" description="Helical" evidence="6">
    <location>
        <begin position="431"/>
        <end position="448"/>
    </location>
</feature>
<dbReference type="GO" id="GO:0055085">
    <property type="term" value="P:transmembrane transport"/>
    <property type="evidence" value="ECO:0007669"/>
    <property type="project" value="InterPro"/>
</dbReference>
<dbReference type="FunCoup" id="A0A163JRL6">
    <property type="interactions" value="39"/>
</dbReference>
<protein>
    <recommendedName>
        <fullName evidence="7">STAS domain-containing protein</fullName>
    </recommendedName>
</protein>
<dbReference type="PROSITE" id="PS50801">
    <property type="entry name" value="STAS"/>
    <property type="match status" value="1"/>
</dbReference>
<evidence type="ECO:0000256" key="1">
    <source>
        <dbReference type="ARBA" id="ARBA00004141"/>
    </source>
</evidence>
<feature type="region of interest" description="Disordered" evidence="5">
    <location>
        <begin position="659"/>
        <end position="712"/>
    </location>
</feature>
<evidence type="ECO:0000259" key="7">
    <source>
        <dbReference type="PROSITE" id="PS50801"/>
    </source>
</evidence>
<dbReference type="OMA" id="ISWGIVH"/>
<name>A0A163JRL6_ABSGL</name>
<dbReference type="AlphaFoldDB" id="A0A163JRL6"/>
<dbReference type="EMBL" id="LT554386">
    <property type="protein sequence ID" value="SAM04416.1"/>
    <property type="molecule type" value="Genomic_DNA"/>
</dbReference>
<feature type="compositionally biased region" description="Basic and acidic residues" evidence="5">
    <location>
        <begin position="689"/>
        <end position="700"/>
    </location>
</feature>
<dbReference type="InterPro" id="IPR036513">
    <property type="entry name" value="STAS_dom_sf"/>
</dbReference>
<feature type="compositionally biased region" description="Low complexity" evidence="5">
    <location>
        <begin position="662"/>
        <end position="676"/>
    </location>
</feature>
<evidence type="ECO:0000256" key="4">
    <source>
        <dbReference type="ARBA" id="ARBA00023136"/>
    </source>
</evidence>
<dbReference type="Proteomes" id="UP000078561">
    <property type="component" value="Unassembled WGS sequence"/>
</dbReference>
<feature type="transmembrane region" description="Helical" evidence="6">
    <location>
        <begin position="137"/>
        <end position="157"/>
    </location>
</feature>
<sequence>MEEKHEDIFVDYEQVSYKQETELFFRNLPRYTQEYVVGLLPIATWIGRYNLTWLVRDLIAGITVGIVVVPQSMAYAKIAMLPPQYGLYTAFVGLCVYCLFATSKDISIGPTAVMSLLVGQTITRVTSESATITATEIAVTFSLLTGAIAMFIGLVRLGILVDFIPACSIAGFMTGSAITITIGQWPKLFGIKGINTQDSTYLIFGNFFKYLPNTKLDVAFGLTGLFFLYGIRYGCQFLSKRYPKYSTHLFFFGIMRNGILIIFATLISFLINIGKSSSPISILKDIPAGFQAMSVPRIDAEAISAVAPSLPSGIIILILEHCAIAKSFGRINNYAINPDQEIIAIGFTNIWASFFGAYPSTGSFSRSAIKARSGVKTPIAGIFSACVVVLALYALTPAFYYIPDATLSAVVIHAVADLVSGPSYIKRLASVSLWELFVFVVTVVVTFFTTVEYGIYASVALSIVILLFRIARPRFWALGRVPLAPAYNDDSNKSHQRYLYVPDSHPSLGKLVEPLPSGVLMCRIDESFTYPNSGYISDRIIAYCKDHTRRGGSVLKKGDRAWNDDANPVTEAAREQLPLLHALILDVASVNRLDSSGLQAVVDASAALNRFAGHHVELHFVNIVHPAIRRALIVAGFGTQPVPGGEGQEILPVVPVSKDGPQIQKQQEQKQQQQQQRIDNDEDLEVGTDDEKHDLGDDFKSASTATLSNPIPIPKDVYPFFHWSADDAVNAAVRSLALRPSA</sequence>
<comment type="subcellular location">
    <subcellularLocation>
        <location evidence="1">Membrane</location>
        <topology evidence="1">Multi-pass membrane protein</topology>
    </subcellularLocation>
</comment>
<proteinExistence type="predicted"/>